<reference evidence="1 2" key="1">
    <citation type="submission" date="2016-07" db="EMBL/GenBank/DDBJ databases">
        <title>Genome and transcriptome analysis of iron-reducing fermentative bacteria Anoxybacter fermentans.</title>
        <authorList>
            <person name="Zeng X."/>
            <person name="Shao Z."/>
        </authorList>
    </citation>
    <scope>NUCLEOTIDE SEQUENCE [LARGE SCALE GENOMIC DNA]</scope>
    <source>
        <strain evidence="1 2">DY22613</strain>
    </source>
</reference>
<dbReference type="KEGG" id="aft:BBF96_11210"/>
<evidence type="ECO:0000313" key="2">
    <source>
        <dbReference type="Proteomes" id="UP000267250"/>
    </source>
</evidence>
<dbReference type="AlphaFoldDB" id="A0A3S9T017"/>
<name>A0A3S9T017_9FIRM</name>
<evidence type="ECO:0000313" key="1">
    <source>
        <dbReference type="EMBL" id="AZR73908.1"/>
    </source>
</evidence>
<dbReference type="EMBL" id="CP016379">
    <property type="protein sequence ID" value="AZR73908.1"/>
    <property type="molecule type" value="Genomic_DNA"/>
</dbReference>
<proteinExistence type="predicted"/>
<organism evidence="1 2">
    <name type="scientific">Anoxybacter fermentans</name>
    <dbReference type="NCBI Taxonomy" id="1323375"/>
    <lineage>
        <taxon>Bacteria</taxon>
        <taxon>Bacillati</taxon>
        <taxon>Bacillota</taxon>
        <taxon>Clostridia</taxon>
        <taxon>Halanaerobiales</taxon>
        <taxon>Anoxybacter</taxon>
    </lineage>
</organism>
<protein>
    <submittedName>
        <fullName evidence="1">Uncharacterized protein</fullName>
    </submittedName>
</protein>
<sequence length="64" mass="7465">MIRKSYFDGNRALDGSKNFSRSEKLAFCSLIIFIISKSIEAWKENKEKLPNLIIRTIERGPYKV</sequence>
<accession>A0A3S9T017</accession>
<gene>
    <name evidence="1" type="ORF">BBF96_11210</name>
</gene>
<dbReference type="Proteomes" id="UP000267250">
    <property type="component" value="Chromosome"/>
</dbReference>
<keyword evidence="2" id="KW-1185">Reference proteome</keyword>